<protein>
    <submittedName>
        <fullName evidence="1">Uncharacterized protein</fullName>
    </submittedName>
</protein>
<dbReference type="KEGG" id="lcre:Pla8534_36420"/>
<accession>A0A518DVG4</accession>
<evidence type="ECO:0000313" key="1">
    <source>
        <dbReference type="EMBL" id="QDU95825.1"/>
    </source>
</evidence>
<name>A0A518DVG4_9BACT</name>
<dbReference type="EMBL" id="CP036433">
    <property type="protein sequence ID" value="QDU95825.1"/>
    <property type="molecule type" value="Genomic_DNA"/>
</dbReference>
<sequence>MPIIDGVFAAAQQARHRLNQDIAVADFDRVGVDHHVDAHPDQATGNRVRVPFDLNRAARVRLDAAQLLAMIKLIGRQLAEVRSLLGQLLLAARVALIEDRLQEMFVVFAAVEVA</sequence>
<evidence type="ECO:0000313" key="2">
    <source>
        <dbReference type="Proteomes" id="UP000317648"/>
    </source>
</evidence>
<organism evidence="1 2">
    <name type="scientific">Lignipirellula cremea</name>
    <dbReference type="NCBI Taxonomy" id="2528010"/>
    <lineage>
        <taxon>Bacteria</taxon>
        <taxon>Pseudomonadati</taxon>
        <taxon>Planctomycetota</taxon>
        <taxon>Planctomycetia</taxon>
        <taxon>Pirellulales</taxon>
        <taxon>Pirellulaceae</taxon>
        <taxon>Lignipirellula</taxon>
    </lineage>
</organism>
<proteinExistence type="predicted"/>
<dbReference type="AlphaFoldDB" id="A0A518DVG4"/>
<reference evidence="1 2" key="1">
    <citation type="submission" date="2019-02" db="EMBL/GenBank/DDBJ databases">
        <title>Deep-cultivation of Planctomycetes and their phenomic and genomic characterization uncovers novel biology.</title>
        <authorList>
            <person name="Wiegand S."/>
            <person name="Jogler M."/>
            <person name="Boedeker C."/>
            <person name="Pinto D."/>
            <person name="Vollmers J."/>
            <person name="Rivas-Marin E."/>
            <person name="Kohn T."/>
            <person name="Peeters S.H."/>
            <person name="Heuer A."/>
            <person name="Rast P."/>
            <person name="Oberbeckmann S."/>
            <person name="Bunk B."/>
            <person name="Jeske O."/>
            <person name="Meyerdierks A."/>
            <person name="Storesund J.E."/>
            <person name="Kallscheuer N."/>
            <person name="Luecker S."/>
            <person name="Lage O.M."/>
            <person name="Pohl T."/>
            <person name="Merkel B.J."/>
            <person name="Hornburger P."/>
            <person name="Mueller R.-W."/>
            <person name="Bruemmer F."/>
            <person name="Labrenz M."/>
            <person name="Spormann A.M."/>
            <person name="Op den Camp H."/>
            <person name="Overmann J."/>
            <person name="Amann R."/>
            <person name="Jetten M.S.M."/>
            <person name="Mascher T."/>
            <person name="Medema M.H."/>
            <person name="Devos D.P."/>
            <person name="Kaster A.-K."/>
            <person name="Ovreas L."/>
            <person name="Rohde M."/>
            <person name="Galperin M.Y."/>
            <person name="Jogler C."/>
        </authorList>
    </citation>
    <scope>NUCLEOTIDE SEQUENCE [LARGE SCALE GENOMIC DNA]</scope>
    <source>
        <strain evidence="1 2">Pla85_3_4</strain>
    </source>
</reference>
<dbReference type="Proteomes" id="UP000317648">
    <property type="component" value="Chromosome"/>
</dbReference>
<keyword evidence="2" id="KW-1185">Reference proteome</keyword>
<gene>
    <name evidence="1" type="ORF">Pla8534_36420</name>
</gene>